<protein>
    <submittedName>
        <fullName evidence="2">Uncharacterized protein</fullName>
    </submittedName>
</protein>
<evidence type="ECO:0000256" key="1">
    <source>
        <dbReference type="SAM" id="MobiDB-lite"/>
    </source>
</evidence>
<gene>
    <name evidence="2" type="ORF">P8A22_06075</name>
</gene>
<reference evidence="2 3" key="1">
    <citation type="submission" date="2023-03" db="EMBL/GenBank/DDBJ databases">
        <title>Isolation and description of six Streptomyces strains from soil environments, able to metabolize different microbial glucans.</title>
        <authorList>
            <person name="Widen T."/>
            <person name="Larsbrink J."/>
        </authorList>
    </citation>
    <scope>NUCLEOTIDE SEQUENCE [LARGE SCALE GENOMIC DNA]</scope>
    <source>
        <strain evidence="2 3">Mut2</strain>
    </source>
</reference>
<sequence>MNGVLLSGPRSRQEAASRARLPFSTCRRRLSKALTKAAELRRDRELYGTAAR</sequence>
<name>A0ABY9HYD9_9ACTN</name>
<evidence type="ECO:0000313" key="2">
    <source>
        <dbReference type="EMBL" id="WLQ39608.1"/>
    </source>
</evidence>
<proteinExistence type="predicted"/>
<dbReference type="Proteomes" id="UP001229952">
    <property type="component" value="Chromosome"/>
</dbReference>
<keyword evidence="3" id="KW-1185">Reference proteome</keyword>
<dbReference type="EMBL" id="CP120992">
    <property type="protein sequence ID" value="WLQ39608.1"/>
    <property type="molecule type" value="Genomic_DNA"/>
</dbReference>
<feature type="region of interest" description="Disordered" evidence="1">
    <location>
        <begin position="1"/>
        <end position="20"/>
    </location>
</feature>
<accession>A0ABY9HYD9</accession>
<organism evidence="2 3">
    <name type="scientific">Streptomyces laculatispora</name>
    <dbReference type="NCBI Taxonomy" id="887464"/>
    <lineage>
        <taxon>Bacteria</taxon>
        <taxon>Bacillati</taxon>
        <taxon>Actinomycetota</taxon>
        <taxon>Actinomycetes</taxon>
        <taxon>Kitasatosporales</taxon>
        <taxon>Streptomycetaceae</taxon>
        <taxon>Streptomyces</taxon>
    </lineage>
</organism>
<evidence type="ECO:0000313" key="3">
    <source>
        <dbReference type="Proteomes" id="UP001229952"/>
    </source>
</evidence>
<dbReference type="RefSeq" id="WP_306086181.1">
    <property type="nucleotide sequence ID" value="NZ_CP120992.1"/>
</dbReference>